<dbReference type="AlphaFoldDB" id="A0A6C0BT17"/>
<proteinExistence type="predicted"/>
<organism evidence="2">
    <name type="scientific">viral metagenome</name>
    <dbReference type="NCBI Taxonomy" id="1070528"/>
    <lineage>
        <taxon>unclassified sequences</taxon>
        <taxon>metagenomes</taxon>
        <taxon>organismal metagenomes</taxon>
    </lineage>
</organism>
<feature type="region of interest" description="Disordered" evidence="1">
    <location>
        <begin position="1"/>
        <end position="28"/>
    </location>
</feature>
<evidence type="ECO:0000256" key="1">
    <source>
        <dbReference type="SAM" id="MobiDB-lite"/>
    </source>
</evidence>
<accession>A0A6C0BT17</accession>
<name>A0A6C0BT17_9ZZZZ</name>
<dbReference type="EMBL" id="MN739222">
    <property type="protein sequence ID" value="QHS94413.1"/>
    <property type="molecule type" value="Genomic_DNA"/>
</dbReference>
<evidence type="ECO:0000313" key="2">
    <source>
        <dbReference type="EMBL" id="QHS94413.1"/>
    </source>
</evidence>
<reference evidence="2" key="1">
    <citation type="journal article" date="2020" name="Nature">
        <title>Giant virus diversity and host interactions through global metagenomics.</title>
        <authorList>
            <person name="Schulz F."/>
            <person name="Roux S."/>
            <person name="Paez-Espino D."/>
            <person name="Jungbluth S."/>
            <person name="Walsh D.A."/>
            <person name="Denef V.J."/>
            <person name="McMahon K.D."/>
            <person name="Konstantinidis K.T."/>
            <person name="Eloe-Fadrosh E.A."/>
            <person name="Kyrpides N.C."/>
            <person name="Woyke T."/>
        </authorList>
    </citation>
    <scope>NUCLEOTIDE SEQUENCE</scope>
    <source>
        <strain evidence="2">GVMAG-M-3300018416-26</strain>
    </source>
</reference>
<protein>
    <submittedName>
        <fullName evidence="2">Uncharacterized protein</fullName>
    </submittedName>
</protein>
<sequence>MSHYEESTKPPHVCITSTKVPENEGINDNETDIGIIEIKPGMYGVTNPKKLKSYLSSIFIDNK</sequence>